<evidence type="ECO:0000256" key="8">
    <source>
        <dbReference type="ARBA" id="ARBA00023015"/>
    </source>
</evidence>
<keyword evidence="7" id="KW-0902">Two-component regulatory system</keyword>
<evidence type="ECO:0000256" key="12">
    <source>
        <dbReference type="ARBA" id="ARBA00024735"/>
    </source>
</evidence>
<dbReference type="GO" id="GO:0000976">
    <property type="term" value="F:transcription cis-regulatory region binding"/>
    <property type="evidence" value="ECO:0007669"/>
    <property type="project" value="TreeGrafter"/>
</dbReference>
<evidence type="ECO:0000256" key="9">
    <source>
        <dbReference type="ARBA" id="ARBA00023125"/>
    </source>
</evidence>
<dbReference type="GO" id="GO:0005829">
    <property type="term" value="C:cytosol"/>
    <property type="evidence" value="ECO:0007669"/>
    <property type="project" value="TreeGrafter"/>
</dbReference>
<dbReference type="EMBL" id="LZMS01000097">
    <property type="protein sequence ID" value="OBX59929.1"/>
    <property type="molecule type" value="Genomic_DNA"/>
</dbReference>
<dbReference type="SMART" id="SM00448">
    <property type="entry name" value="REC"/>
    <property type="match status" value="1"/>
</dbReference>
<keyword evidence="6" id="KW-0592">Phosphate transport</keyword>
<comment type="subcellular location">
    <subcellularLocation>
        <location evidence="1">Cytoplasm</location>
    </subcellularLocation>
</comment>
<evidence type="ECO:0000256" key="2">
    <source>
        <dbReference type="ARBA" id="ARBA00013332"/>
    </source>
</evidence>
<dbReference type="OrthoDB" id="9802426at2"/>
<dbReference type="PANTHER" id="PTHR48111">
    <property type="entry name" value="REGULATOR OF RPOS"/>
    <property type="match status" value="1"/>
</dbReference>
<comment type="caution">
    <text evidence="17">The sequence shown here is derived from an EMBL/GenBank/DDBJ whole genome shotgun (WGS) entry which is preliminary data.</text>
</comment>
<dbReference type="InterPro" id="IPR011879">
    <property type="entry name" value="Sig_transdc_resp-reg_PhoB"/>
</dbReference>
<gene>
    <name evidence="17" type="ORF">A9309_10590</name>
</gene>
<dbReference type="PROSITE" id="PS50110">
    <property type="entry name" value="RESPONSE_REGULATORY"/>
    <property type="match status" value="1"/>
</dbReference>
<sequence>MPTILIVEDEPAINELIATTLQMADFETVSAYDVKTAHRQIVDARPDLMILDWMLPQGTSGVDFCRLLKKDSSTDDIPIIMLTAKGEEDNKVLGLDAGADDYMTKPFSTKELVSRVKAVLRRSMPTDKVLSVGELCLDDKSQRVSVAESPVAVSSTEYKLLKFFMTHPERVYSRSQILDHVWGGNVYIDERTIDVHIRRLRKVLAPHGVDGLIQTVRGTGYRFSNQ</sequence>
<dbReference type="NCBIfam" id="TIGR02154">
    <property type="entry name" value="PhoB"/>
    <property type="match status" value="1"/>
</dbReference>
<evidence type="ECO:0000259" key="15">
    <source>
        <dbReference type="PROSITE" id="PS50110"/>
    </source>
</evidence>
<dbReference type="Pfam" id="PF00072">
    <property type="entry name" value="Response_reg"/>
    <property type="match status" value="1"/>
</dbReference>
<evidence type="ECO:0000259" key="16">
    <source>
        <dbReference type="PROSITE" id="PS51755"/>
    </source>
</evidence>
<comment type="function">
    <text evidence="12">This protein is a positive regulator for the phosphate regulon. Transcription of this operon is positively regulated by PhoB and PhoR when phosphate is limited.</text>
</comment>
<reference evidence="17 18" key="1">
    <citation type="submission" date="2016-06" db="EMBL/GenBank/DDBJ databases">
        <title>Draft genome of Moraxella lacunata CCUG 57757A.</title>
        <authorList>
            <person name="Salva-Serra F."/>
            <person name="Engstrom-Jakobsson H."/>
            <person name="Thorell K."/>
            <person name="Gonzales-Siles L."/>
            <person name="Karlsson R."/>
            <person name="Boulund F."/>
            <person name="Engstrand L."/>
            <person name="Kristiansson E."/>
            <person name="Moore E."/>
        </authorList>
    </citation>
    <scope>NUCLEOTIDE SEQUENCE [LARGE SCALE GENOMIC DNA]</scope>
    <source>
        <strain evidence="17 18">CCUG 57757A</strain>
    </source>
</reference>
<dbReference type="RefSeq" id="WP_065254922.1">
    <property type="nucleotide sequence ID" value="NZ_JARDJM010000091.1"/>
</dbReference>
<evidence type="ECO:0000256" key="13">
    <source>
        <dbReference type="PROSITE-ProRule" id="PRU00169"/>
    </source>
</evidence>
<protein>
    <recommendedName>
        <fullName evidence="2">Phosphate regulon transcriptional regulatory protein PhoB</fullName>
    </recommendedName>
</protein>
<dbReference type="FunFam" id="3.40.50.2300:FF:000001">
    <property type="entry name" value="DNA-binding response regulator PhoB"/>
    <property type="match status" value="1"/>
</dbReference>
<dbReference type="PROSITE" id="PS51755">
    <property type="entry name" value="OMPR_PHOB"/>
    <property type="match status" value="1"/>
</dbReference>
<evidence type="ECO:0000313" key="18">
    <source>
        <dbReference type="Proteomes" id="UP000092607"/>
    </source>
</evidence>
<evidence type="ECO:0000256" key="3">
    <source>
        <dbReference type="ARBA" id="ARBA00022448"/>
    </source>
</evidence>
<evidence type="ECO:0000256" key="6">
    <source>
        <dbReference type="ARBA" id="ARBA00022592"/>
    </source>
</evidence>
<dbReference type="GO" id="GO:0000156">
    <property type="term" value="F:phosphorelay response regulator activity"/>
    <property type="evidence" value="ECO:0007669"/>
    <property type="project" value="InterPro"/>
</dbReference>
<dbReference type="CDD" id="cd17618">
    <property type="entry name" value="REC_OmpR_PhoB"/>
    <property type="match status" value="1"/>
</dbReference>
<dbReference type="Gene3D" id="3.40.50.2300">
    <property type="match status" value="1"/>
</dbReference>
<keyword evidence="11" id="KW-0804">Transcription</keyword>
<dbReference type="SUPFAM" id="SSF46894">
    <property type="entry name" value="C-terminal effector domain of the bipartite response regulators"/>
    <property type="match status" value="1"/>
</dbReference>
<feature type="domain" description="Response regulatory" evidence="15">
    <location>
        <begin position="3"/>
        <end position="120"/>
    </location>
</feature>
<dbReference type="CDD" id="cd00383">
    <property type="entry name" value="trans_reg_C"/>
    <property type="match status" value="1"/>
</dbReference>
<evidence type="ECO:0000313" key="17">
    <source>
        <dbReference type="EMBL" id="OBX59929.1"/>
    </source>
</evidence>
<keyword evidence="10" id="KW-0010">Activator</keyword>
<name>A0A1B8PW31_MORLA</name>
<evidence type="ECO:0000256" key="1">
    <source>
        <dbReference type="ARBA" id="ARBA00004496"/>
    </source>
</evidence>
<dbReference type="InterPro" id="IPR011006">
    <property type="entry name" value="CheY-like_superfamily"/>
</dbReference>
<accession>A0A1B8PW31</accession>
<proteinExistence type="predicted"/>
<dbReference type="Gene3D" id="1.10.10.10">
    <property type="entry name" value="Winged helix-like DNA-binding domain superfamily/Winged helix DNA-binding domain"/>
    <property type="match status" value="1"/>
</dbReference>
<dbReference type="Proteomes" id="UP000092607">
    <property type="component" value="Unassembled WGS sequence"/>
</dbReference>
<dbReference type="InterPro" id="IPR001789">
    <property type="entry name" value="Sig_transdc_resp-reg_receiver"/>
</dbReference>
<organism evidence="17 18">
    <name type="scientific">Moraxella lacunata</name>
    <dbReference type="NCBI Taxonomy" id="477"/>
    <lineage>
        <taxon>Bacteria</taxon>
        <taxon>Pseudomonadati</taxon>
        <taxon>Pseudomonadota</taxon>
        <taxon>Gammaproteobacteria</taxon>
        <taxon>Moraxellales</taxon>
        <taxon>Moraxellaceae</taxon>
        <taxon>Moraxella</taxon>
    </lineage>
</organism>
<dbReference type="PANTHER" id="PTHR48111:SF40">
    <property type="entry name" value="PHOSPHATE REGULON TRANSCRIPTIONAL REGULATORY PROTEIN PHOB"/>
    <property type="match status" value="1"/>
</dbReference>
<keyword evidence="9 14" id="KW-0238">DNA-binding</keyword>
<dbReference type="SMART" id="SM00862">
    <property type="entry name" value="Trans_reg_C"/>
    <property type="match status" value="1"/>
</dbReference>
<dbReference type="InterPro" id="IPR001867">
    <property type="entry name" value="OmpR/PhoB-type_DNA-bd"/>
</dbReference>
<feature type="DNA-binding region" description="OmpR/PhoB-type" evidence="14">
    <location>
        <begin position="127"/>
        <end position="225"/>
    </location>
</feature>
<evidence type="ECO:0000256" key="14">
    <source>
        <dbReference type="PROSITE-ProRule" id="PRU01091"/>
    </source>
</evidence>
<dbReference type="InterPro" id="IPR039420">
    <property type="entry name" value="WalR-like"/>
</dbReference>
<dbReference type="SUPFAM" id="SSF52172">
    <property type="entry name" value="CheY-like"/>
    <property type="match status" value="1"/>
</dbReference>
<dbReference type="Gene3D" id="6.10.250.690">
    <property type="match status" value="1"/>
</dbReference>
<feature type="domain" description="OmpR/PhoB-type" evidence="16">
    <location>
        <begin position="127"/>
        <end position="225"/>
    </location>
</feature>
<dbReference type="GO" id="GO:0006355">
    <property type="term" value="P:regulation of DNA-templated transcription"/>
    <property type="evidence" value="ECO:0007669"/>
    <property type="project" value="InterPro"/>
</dbReference>
<dbReference type="GO" id="GO:0032993">
    <property type="term" value="C:protein-DNA complex"/>
    <property type="evidence" value="ECO:0007669"/>
    <property type="project" value="TreeGrafter"/>
</dbReference>
<dbReference type="InterPro" id="IPR036388">
    <property type="entry name" value="WH-like_DNA-bd_sf"/>
</dbReference>
<evidence type="ECO:0000256" key="5">
    <source>
        <dbReference type="ARBA" id="ARBA00022553"/>
    </source>
</evidence>
<keyword evidence="3" id="KW-0813">Transport</keyword>
<dbReference type="GO" id="GO:0006817">
    <property type="term" value="P:phosphate ion transport"/>
    <property type="evidence" value="ECO:0007669"/>
    <property type="project" value="UniProtKB-KW"/>
</dbReference>
<evidence type="ECO:0000256" key="4">
    <source>
        <dbReference type="ARBA" id="ARBA00022490"/>
    </source>
</evidence>
<dbReference type="AlphaFoldDB" id="A0A1B8PW31"/>
<evidence type="ECO:0000256" key="11">
    <source>
        <dbReference type="ARBA" id="ARBA00023163"/>
    </source>
</evidence>
<dbReference type="InterPro" id="IPR016032">
    <property type="entry name" value="Sig_transdc_resp-reg_C-effctor"/>
</dbReference>
<dbReference type="Pfam" id="PF00486">
    <property type="entry name" value="Trans_reg_C"/>
    <property type="match status" value="1"/>
</dbReference>
<feature type="modified residue" description="4-aspartylphosphate" evidence="13">
    <location>
        <position position="52"/>
    </location>
</feature>
<evidence type="ECO:0000256" key="7">
    <source>
        <dbReference type="ARBA" id="ARBA00023012"/>
    </source>
</evidence>
<keyword evidence="4" id="KW-0963">Cytoplasm</keyword>
<keyword evidence="8" id="KW-0805">Transcription regulation</keyword>
<dbReference type="FunFam" id="1.10.10.10:FF:000011">
    <property type="entry name" value="Phosphate regulon transcriptional regulator PhoB"/>
    <property type="match status" value="1"/>
</dbReference>
<keyword evidence="5 13" id="KW-0597">Phosphoprotein</keyword>
<evidence type="ECO:0000256" key="10">
    <source>
        <dbReference type="ARBA" id="ARBA00023159"/>
    </source>
</evidence>